<evidence type="ECO:0000259" key="1">
    <source>
        <dbReference type="Pfam" id="PF20247"/>
    </source>
</evidence>
<dbReference type="OrthoDB" id="8264568at2"/>
<protein>
    <recommendedName>
        <fullName evidence="1">DUF6602 domain-containing protein</fullName>
    </recommendedName>
</protein>
<organism evidence="2 3">
    <name type="scientific">Bradyrhizobium erythrophlei</name>
    <dbReference type="NCBI Taxonomy" id="1437360"/>
    <lineage>
        <taxon>Bacteria</taxon>
        <taxon>Pseudomonadati</taxon>
        <taxon>Pseudomonadota</taxon>
        <taxon>Alphaproteobacteria</taxon>
        <taxon>Hyphomicrobiales</taxon>
        <taxon>Nitrobacteraceae</taxon>
        <taxon>Bradyrhizobium</taxon>
    </lineage>
</organism>
<dbReference type="AlphaFoldDB" id="A0A1H4Z7E9"/>
<proteinExistence type="predicted"/>
<sequence length="432" mass="48412">MLTSLATILQELQRAEAAKLAKENIQHAPTIGAMYEGLTRELLDRAIPPALDVRVVSGFVEGHDGQLGPQTDAMLVTGEGKPVPYTSDFVWPIQNVLAVFEVKKNLYGADLDDAFQKLRTINHMFVAYAQSAKPLFDLNPAFHAFARLTGRYPKSPATVSQLSEEWQAFYHLLVMEQVGPIRVILGYEGYVDEAGLRQGFADYLEENNEARGFGLGSYPNLIICRKNSLLKMNGQPYISALEKGWWIALVSNHENPIRILLELIWTRLSFQFQKYIPMDDTLQLERLAPFLLTRIVAVEPAIAWELQHYELDKKELAAIPSAQWAPREVDIDESVIMMQVAQKGELDVRSRGFRTYAKEEGVDPDAAIAKLVADGLLAWVDEHHVRPMTQAGLITAFMPSGQTIVTGEDELAAMWMMEQLGSREKKSKKGPS</sequence>
<gene>
    <name evidence="2" type="ORF">SAMN05444164_4233</name>
</gene>
<dbReference type="Pfam" id="PF20247">
    <property type="entry name" value="DUF6602"/>
    <property type="match status" value="1"/>
</dbReference>
<name>A0A1H4Z7E9_9BRAD</name>
<evidence type="ECO:0000313" key="2">
    <source>
        <dbReference type="EMBL" id="SED25301.1"/>
    </source>
</evidence>
<dbReference type="RefSeq" id="WP_143046762.1">
    <property type="nucleotide sequence ID" value="NZ_FNTH01000001.1"/>
</dbReference>
<dbReference type="EMBL" id="FNTH01000001">
    <property type="protein sequence ID" value="SED25301.1"/>
    <property type="molecule type" value="Genomic_DNA"/>
</dbReference>
<evidence type="ECO:0000313" key="3">
    <source>
        <dbReference type="Proteomes" id="UP000198992"/>
    </source>
</evidence>
<reference evidence="2 3" key="1">
    <citation type="submission" date="2016-10" db="EMBL/GenBank/DDBJ databases">
        <authorList>
            <person name="de Groot N.N."/>
        </authorList>
    </citation>
    <scope>NUCLEOTIDE SEQUENCE [LARGE SCALE GENOMIC DNA]</scope>
    <source>
        <strain evidence="2 3">MT12</strain>
    </source>
</reference>
<dbReference type="Proteomes" id="UP000198992">
    <property type="component" value="Unassembled WGS sequence"/>
</dbReference>
<dbReference type="InterPro" id="IPR046537">
    <property type="entry name" value="DUF6602"/>
</dbReference>
<feature type="domain" description="DUF6602" evidence="1">
    <location>
        <begin position="21"/>
        <end position="123"/>
    </location>
</feature>
<accession>A0A1H4Z7E9</accession>